<dbReference type="AlphaFoldDB" id="A0A8B6EUE3"/>
<comment type="caution">
    <text evidence="2">The sequence shown here is derived from an EMBL/GenBank/DDBJ whole genome shotgun (WGS) entry which is preliminary data.</text>
</comment>
<accession>A0A8B6EUE3</accession>
<dbReference type="EMBL" id="UYJE01005733">
    <property type="protein sequence ID" value="VDI39826.1"/>
    <property type="molecule type" value="Genomic_DNA"/>
</dbReference>
<evidence type="ECO:0000259" key="1">
    <source>
        <dbReference type="Pfam" id="PF18738"/>
    </source>
</evidence>
<proteinExistence type="predicted"/>
<evidence type="ECO:0000313" key="3">
    <source>
        <dbReference type="Proteomes" id="UP000596742"/>
    </source>
</evidence>
<dbReference type="Proteomes" id="UP000596742">
    <property type="component" value="Unassembled WGS sequence"/>
</dbReference>
<feature type="domain" description="DZIP3-like HEPN" evidence="1">
    <location>
        <begin position="78"/>
        <end position="198"/>
    </location>
</feature>
<keyword evidence="3" id="KW-1185">Reference proteome</keyword>
<organism evidence="2 3">
    <name type="scientific">Mytilus galloprovincialis</name>
    <name type="common">Mediterranean mussel</name>
    <dbReference type="NCBI Taxonomy" id="29158"/>
    <lineage>
        <taxon>Eukaryota</taxon>
        <taxon>Metazoa</taxon>
        <taxon>Spiralia</taxon>
        <taxon>Lophotrochozoa</taxon>
        <taxon>Mollusca</taxon>
        <taxon>Bivalvia</taxon>
        <taxon>Autobranchia</taxon>
        <taxon>Pteriomorphia</taxon>
        <taxon>Mytilida</taxon>
        <taxon>Mytiloidea</taxon>
        <taxon>Mytilidae</taxon>
        <taxon>Mytilinae</taxon>
        <taxon>Mytilus</taxon>
    </lineage>
</organism>
<evidence type="ECO:0000313" key="2">
    <source>
        <dbReference type="EMBL" id="VDI39826.1"/>
    </source>
</evidence>
<name>A0A8B6EUE3_MYTGA</name>
<dbReference type="OrthoDB" id="3365698at2759"/>
<dbReference type="Gene3D" id="1.10.287.950">
    <property type="entry name" value="Methyl-accepting chemotaxis protein"/>
    <property type="match status" value="1"/>
</dbReference>
<dbReference type="SUPFAM" id="SSF50969">
    <property type="entry name" value="YVTN repeat-like/Quinoprotein amine dehydrogenase"/>
    <property type="match status" value="1"/>
</dbReference>
<reference evidence="2" key="1">
    <citation type="submission" date="2018-11" db="EMBL/GenBank/DDBJ databases">
        <authorList>
            <person name="Alioto T."/>
            <person name="Alioto T."/>
        </authorList>
    </citation>
    <scope>NUCLEOTIDE SEQUENCE</scope>
</reference>
<dbReference type="InterPro" id="IPR041249">
    <property type="entry name" value="HEPN_DZIP3"/>
</dbReference>
<dbReference type="InterPro" id="IPR011044">
    <property type="entry name" value="Quino_amine_DH_bsu"/>
</dbReference>
<protein>
    <recommendedName>
        <fullName evidence="1">DZIP3-like HEPN domain-containing protein</fullName>
    </recommendedName>
</protein>
<gene>
    <name evidence="2" type="ORF">MGAL_10B092290A</name>
</gene>
<dbReference type="Pfam" id="PF18738">
    <property type="entry name" value="HEPN_DZIP3"/>
    <property type="match status" value="1"/>
</dbReference>
<sequence>MDREDHRRFFVIGSVFLEVVTPVFRRQLENNFTKAGFSCLQDFINNQPVVHTLFHLNHRYTWYCCVDSTNCIARQKLPLNNYQWNLLYTENPGPGKHHCHCKYTAKPVQLDDLDITLMGLILVNCFTLKPDEDQAVRSLRQYKNDFLSHNTNGAITEPKYNSLWPDLTYHVIQLDPTRQSELDEMKNRPLDEQLCKQYYIHLSDLNKRFEEFEVYLKETNTSVQGMRTDVHGISTSLQGIGWNVQGIGGSVQAANTRLQCIDESVQMVNTTLQGMDRSVQGATTTLQGMNSSIQTAVQEIPLINDALQKLLCYAEKQESRENIDMHRQERKSYILGQDIFYQHNQFTTDSTSLSFFNNAVITDDGHIAYIRMGVNSVEIHNTDGARFGRIYLQGKPCDITVVNNSTVAVSMKTIPMHYSIYIFDINNKQKVKSIPLSKTCRGITTINNKLVLDCLRRLLIIDHQTEKVEKSIDTGDCDPIRLGGSGDCVPIRLCGSGDGIFYTNVTSNRLHHYNHSNNKISHVELTSGVCCMTILKDGSVYVLCKDELVHFSSDGKEYKKVTTKGLTSLRLPSGINYSPVQKKLVIFDGVEITVFNEY</sequence>